<organism evidence="6 7">
    <name type="scientific">Trichosporon asahii var. asahii (strain ATCC 90039 / CBS 2479 / JCM 2466 / KCTC 7840 / NBRC 103889/ NCYC 2677 / UAMH 7654)</name>
    <name type="common">Yeast</name>
    <dbReference type="NCBI Taxonomy" id="1186058"/>
    <lineage>
        <taxon>Eukaryota</taxon>
        <taxon>Fungi</taxon>
        <taxon>Dikarya</taxon>
        <taxon>Basidiomycota</taxon>
        <taxon>Agaricomycotina</taxon>
        <taxon>Tremellomycetes</taxon>
        <taxon>Trichosporonales</taxon>
        <taxon>Trichosporonaceae</taxon>
        <taxon>Trichosporon</taxon>
    </lineage>
</organism>
<feature type="compositionally biased region" description="Polar residues" evidence="4">
    <location>
        <begin position="273"/>
        <end position="300"/>
    </location>
</feature>
<proteinExistence type="predicted"/>
<feature type="compositionally biased region" description="Low complexity" evidence="4">
    <location>
        <begin position="319"/>
        <end position="333"/>
    </location>
</feature>
<gene>
    <name evidence="6" type="ORF">A1Q1_07846</name>
</gene>
<feature type="compositionally biased region" description="Basic and acidic residues" evidence="4">
    <location>
        <begin position="1"/>
        <end position="11"/>
    </location>
</feature>
<dbReference type="Gene3D" id="1.10.472.80">
    <property type="entry name" value="Ypt/Rab-GAP domain of gyp1p, domain 3"/>
    <property type="match status" value="1"/>
</dbReference>
<dbReference type="InterPro" id="IPR050302">
    <property type="entry name" value="Rab_GAP_TBC_domain"/>
</dbReference>
<feature type="coiled-coil region" evidence="3">
    <location>
        <begin position="845"/>
        <end position="907"/>
    </location>
</feature>
<feature type="compositionally biased region" description="Low complexity" evidence="4">
    <location>
        <begin position="235"/>
        <end position="250"/>
    </location>
</feature>
<feature type="compositionally biased region" description="Polar residues" evidence="4">
    <location>
        <begin position="954"/>
        <end position="965"/>
    </location>
</feature>
<dbReference type="SMART" id="SM00164">
    <property type="entry name" value="TBC"/>
    <property type="match status" value="1"/>
</dbReference>
<feature type="compositionally biased region" description="Polar residues" evidence="4">
    <location>
        <begin position="127"/>
        <end position="150"/>
    </location>
</feature>
<dbReference type="Pfam" id="PF23436">
    <property type="entry name" value="RabGap-TBC_2"/>
    <property type="match status" value="1"/>
</dbReference>
<dbReference type="PANTHER" id="PTHR47219:SF9">
    <property type="entry name" value="GTPASE ACTIVATING PROTEIN AND CENTROSOME-ASSOCIATED, ISOFORM B"/>
    <property type="match status" value="1"/>
</dbReference>
<dbReference type="Proteomes" id="UP000002748">
    <property type="component" value="Unassembled WGS sequence"/>
</dbReference>
<dbReference type="AlphaFoldDB" id="J8TJ25"/>
<feature type="compositionally biased region" description="Polar residues" evidence="4">
    <location>
        <begin position="72"/>
        <end position="85"/>
    </location>
</feature>
<evidence type="ECO:0000259" key="5">
    <source>
        <dbReference type="PROSITE" id="PS50086"/>
    </source>
</evidence>
<feature type="compositionally biased region" description="Polar residues" evidence="4">
    <location>
        <begin position="451"/>
        <end position="460"/>
    </location>
</feature>
<dbReference type="PANTHER" id="PTHR47219">
    <property type="entry name" value="RAB GTPASE-ACTIVATING PROTEIN 1-LIKE"/>
    <property type="match status" value="1"/>
</dbReference>
<comment type="caution">
    <text evidence="6">The sequence shown here is derived from an EMBL/GenBank/DDBJ whole genome shotgun (WGS) entry which is preliminary data.</text>
</comment>
<evidence type="ECO:0000313" key="6">
    <source>
        <dbReference type="EMBL" id="EJT53171.1"/>
    </source>
</evidence>
<dbReference type="VEuPathDB" id="FungiDB:A1Q1_07846"/>
<feature type="compositionally biased region" description="Low complexity" evidence="4">
    <location>
        <begin position="86"/>
        <end position="105"/>
    </location>
</feature>
<dbReference type="PROSITE" id="PS50086">
    <property type="entry name" value="TBC_RABGAP"/>
    <property type="match status" value="1"/>
</dbReference>
<dbReference type="GeneID" id="25991358"/>
<evidence type="ECO:0000256" key="2">
    <source>
        <dbReference type="ARBA" id="ARBA00023054"/>
    </source>
</evidence>
<name>J8TJ25_TRIAS</name>
<dbReference type="GO" id="GO:0005096">
    <property type="term" value="F:GTPase activator activity"/>
    <property type="evidence" value="ECO:0007669"/>
    <property type="project" value="UniProtKB-KW"/>
</dbReference>
<dbReference type="SUPFAM" id="SSF47923">
    <property type="entry name" value="Ypt/Rab-GAP domain of gyp1p"/>
    <property type="match status" value="2"/>
</dbReference>
<dbReference type="Gene3D" id="1.10.8.270">
    <property type="entry name" value="putative rabgap domain of human tbc1 domain family member 14 like domains"/>
    <property type="match status" value="1"/>
</dbReference>
<protein>
    <recommendedName>
        <fullName evidence="5">Rab-GAP TBC domain-containing protein</fullName>
    </recommendedName>
</protein>
<accession>J8TJ25</accession>
<evidence type="ECO:0000256" key="4">
    <source>
        <dbReference type="SAM" id="MobiDB-lite"/>
    </source>
</evidence>
<feature type="region of interest" description="Disordered" evidence="4">
    <location>
        <begin position="1"/>
        <end position="382"/>
    </location>
</feature>
<dbReference type="EMBL" id="ALBS01000007">
    <property type="protein sequence ID" value="EJT53171.1"/>
    <property type="molecule type" value="Genomic_DNA"/>
</dbReference>
<evidence type="ECO:0000256" key="1">
    <source>
        <dbReference type="ARBA" id="ARBA00022468"/>
    </source>
</evidence>
<keyword evidence="2 3" id="KW-0175">Coiled coil</keyword>
<feature type="region of interest" description="Disordered" evidence="4">
    <location>
        <begin position="907"/>
        <end position="965"/>
    </location>
</feature>
<feature type="compositionally biased region" description="Low complexity" evidence="4">
    <location>
        <begin position="151"/>
        <end position="163"/>
    </location>
</feature>
<dbReference type="Gene3D" id="1.10.10.750">
    <property type="entry name" value="Ypt/Rab-GAP domain of gyp1p, domain 1"/>
    <property type="match status" value="1"/>
</dbReference>
<dbReference type="OrthoDB" id="295078at2759"/>
<dbReference type="InterPro" id="IPR035969">
    <property type="entry name" value="Rab-GAP_TBC_sf"/>
</dbReference>
<feature type="compositionally biased region" description="Polar residues" evidence="4">
    <location>
        <begin position="362"/>
        <end position="371"/>
    </location>
</feature>
<dbReference type="FunFam" id="1.10.10.750:FF:000003">
    <property type="entry name" value="GTPase activating protein (Evi5)"/>
    <property type="match status" value="1"/>
</dbReference>
<reference evidence="6 7" key="1">
    <citation type="journal article" date="2012" name="Eukaryot. Cell">
        <title>Draft genome sequence of CBS 2479, the standard type strain of Trichosporon asahii.</title>
        <authorList>
            <person name="Yang R.Y."/>
            <person name="Li H.T."/>
            <person name="Zhu H."/>
            <person name="Zhou G.P."/>
            <person name="Wang M."/>
            <person name="Wang L."/>
        </authorList>
    </citation>
    <scope>NUCLEOTIDE SEQUENCE [LARGE SCALE GENOMIC DNA]</scope>
    <source>
        <strain evidence="7">ATCC 90039 / CBS 2479 / JCM 2466 / KCTC 7840 / NCYC 2677 / UAMH 7654</strain>
    </source>
</reference>
<dbReference type="RefSeq" id="XP_014184267.1">
    <property type="nucleotide sequence ID" value="XM_014328792.1"/>
</dbReference>
<dbReference type="GO" id="GO:0031267">
    <property type="term" value="F:small GTPase binding"/>
    <property type="evidence" value="ECO:0007669"/>
    <property type="project" value="TreeGrafter"/>
</dbReference>
<keyword evidence="1" id="KW-0343">GTPase activation</keyword>
<evidence type="ECO:0000313" key="7">
    <source>
        <dbReference type="Proteomes" id="UP000002748"/>
    </source>
</evidence>
<evidence type="ECO:0000256" key="3">
    <source>
        <dbReference type="SAM" id="Coils"/>
    </source>
</evidence>
<sequence length="965" mass="103719">MSSPSKIDRLDAAGSDAGTPKTSLDRSAKTPSPKPNASKVRGMAARWETKPDTAPAAKAKAQPKRLNARRPTISTASPRSGSPNALGSRPGPGLSSPGGKLSKSPISTSPNSFKSVDPKSFKPKNGNRLSGGSLSAKTNGTAMTRSGSTGATASDALAPSDADPASKSDTESFVSTLSPSNANTKLEPSPSIKSETPDTPTEFDSVPLNEDDLPGPERKPSNGSISPVKMSPSIVAATPVVEPAEVPSPDVELRVESPKPDVTNEPEEGTPQAAATSGTDTDRLSSVASNGDSASPTTSLAPEPSPVKSAFNSLFGRVSPSISATSPTTTTTSEVKGKGKASEETVEETANGATTPKDAATKSESPVNENATGEGKPDTLKVETPKVSTFFASASKTFGGFSLPSVTLPTVARTSESAPDSASSDKASTPPVTSSVSSDNLTPADPLQHQPGHQKTGSHSAANWRTTMSNTMSSLLRGQSNVTPPPPIRTGSSSAAFILKQIDSPTSIRDRRISREAGGNTALREGFERVRNEMEGAARELRRDRAARGSSPGEEDEVDWTFWGAVVQDYEEVARTRPKELSRAIQQGIPPVIRGPIWQLMSSAKDTELEETYKALLKLTSPHEKAIHKDLARTFPNHQFFQGTGTGQESLFMVVKAYSLYDREMPDEEAFCVLVRLMDSYNLRSHYLAEMPGLQLRLYQFDRLVEDCLPLLHNHIVRKGIKSSIFPLALVYRVFDIVLAEGTEAMFRFSLALLRRSEDELLKLNEFEDILHYLSGDLFEVYRAKEGEHVVDETEGQPTAAQGEWRTNDFVRDAYDARITPLMLDAYESEWTEKCRAQTAHLREVEALRSANRHLSAQVKSLEASVAAMNTEHVDLVKELVMAKIAREEMETELVKYKAMCAQLAQAQPGEITPPSRRSSDIPPPLPRKQSPRGSPLLSGMGSAMPNIKRVASALSQRSNTSNTD</sequence>
<feature type="compositionally biased region" description="Polar residues" evidence="4">
    <location>
        <begin position="171"/>
        <end position="199"/>
    </location>
</feature>
<dbReference type="KEGG" id="tasa:A1Q1_07846"/>
<dbReference type="HOGENOM" id="CLU_306782_0_0_1"/>
<feature type="region of interest" description="Disordered" evidence="4">
    <location>
        <begin position="411"/>
        <end position="460"/>
    </location>
</feature>
<feature type="domain" description="Rab-GAP TBC" evidence="5">
    <location>
        <begin position="588"/>
        <end position="757"/>
    </location>
</feature>
<feature type="compositionally biased region" description="Low complexity" evidence="4">
    <location>
        <begin position="414"/>
        <end position="438"/>
    </location>
</feature>
<dbReference type="InterPro" id="IPR000195">
    <property type="entry name" value="Rab-GAP-TBC_dom"/>
</dbReference>